<dbReference type="GeneID" id="28723172"/>
<organism evidence="2 3">
    <name type="scientific">Eremothecium sinecaudum</name>
    <dbReference type="NCBI Taxonomy" id="45286"/>
    <lineage>
        <taxon>Eukaryota</taxon>
        <taxon>Fungi</taxon>
        <taxon>Dikarya</taxon>
        <taxon>Ascomycota</taxon>
        <taxon>Saccharomycotina</taxon>
        <taxon>Saccharomycetes</taxon>
        <taxon>Saccharomycetales</taxon>
        <taxon>Saccharomycetaceae</taxon>
        <taxon>Eremothecium</taxon>
    </lineage>
</organism>
<name>A0A0X8HR69_9SACH</name>
<protein>
    <submittedName>
        <fullName evidence="2">HCL207Wp</fullName>
    </submittedName>
</protein>
<sequence length="214" mass="24638">MQRNSSDSATMSKLRKRSHEFFGIRLWMHKFRVNLNKVSSEVLSDSSVSDYGKRTVDALFNGSTEISPDWVEQERYLEDASARSLSTTDQEQTACSSNTEEVTEEYTFSSYDPIKQRELLSSQCSGPFIRGPEIWETRRKLWTARSENNTEDGAAAHKANFEKIKPQYYPRIYKKLVVDDRSLSEPVNLSDVMKIIEAGWVEKKKWELASKGLC</sequence>
<dbReference type="EMBL" id="CP014243">
    <property type="protein sequence ID" value="AMD19944.1"/>
    <property type="molecule type" value="Genomic_DNA"/>
</dbReference>
<dbReference type="Pfam" id="PF13259">
    <property type="entry name" value="clamp_Gag1-like"/>
    <property type="match status" value="1"/>
</dbReference>
<dbReference type="Proteomes" id="UP000243052">
    <property type="component" value="Chromosome iii"/>
</dbReference>
<dbReference type="RefSeq" id="XP_017986940.1">
    <property type="nucleotide sequence ID" value="XM_018131172.1"/>
</dbReference>
<dbReference type="OrthoDB" id="5576875at2759"/>
<dbReference type="AlphaFoldDB" id="A0A0X8HR69"/>
<accession>A0A0X8HR69</accession>
<dbReference type="PANTHER" id="PTHR28065">
    <property type="entry name" value="FREQUENIN"/>
    <property type="match status" value="1"/>
</dbReference>
<reference evidence="2 3" key="1">
    <citation type="submission" date="2016-01" db="EMBL/GenBank/DDBJ databases">
        <title>Genome sequence of the yeast Holleya sinecauda.</title>
        <authorList>
            <person name="Dietrich F.S."/>
        </authorList>
    </citation>
    <scope>NUCLEOTIDE SEQUENCE [LARGE SCALE GENOMIC DNA]</scope>
    <source>
        <strain evidence="2 3">ATCC 58844</strain>
    </source>
</reference>
<proteinExistence type="predicted"/>
<dbReference type="STRING" id="45286.A0A0X8HR69"/>
<dbReference type="InterPro" id="IPR025124">
    <property type="entry name" value="Gag1-like_clamp"/>
</dbReference>
<keyword evidence="3" id="KW-1185">Reference proteome</keyword>
<evidence type="ECO:0000313" key="3">
    <source>
        <dbReference type="Proteomes" id="UP000243052"/>
    </source>
</evidence>
<dbReference type="InterPro" id="IPR053274">
    <property type="entry name" value="Fluconazole_resistance"/>
</dbReference>
<evidence type="ECO:0000313" key="2">
    <source>
        <dbReference type="EMBL" id="AMD19944.1"/>
    </source>
</evidence>
<dbReference type="PANTHER" id="PTHR28065:SF1">
    <property type="entry name" value="DUF4050 DOMAIN-CONTAINING PROTEIN"/>
    <property type="match status" value="1"/>
</dbReference>
<feature type="domain" description="Gag1-like clamp" evidence="1">
    <location>
        <begin position="131"/>
        <end position="207"/>
    </location>
</feature>
<gene>
    <name evidence="2" type="ORF">AW171_hschr31809</name>
</gene>
<evidence type="ECO:0000259" key="1">
    <source>
        <dbReference type="Pfam" id="PF13259"/>
    </source>
</evidence>